<dbReference type="SMR" id="A2EW87"/>
<dbReference type="InterPro" id="IPR035979">
    <property type="entry name" value="RBD_domain_sf"/>
</dbReference>
<dbReference type="AlphaFoldDB" id="A2EW87"/>
<keyword evidence="5" id="KW-0694">RNA-binding</keyword>
<dbReference type="OMA" id="MIDTRQA"/>
<feature type="domain" description="C3H1-type" evidence="8">
    <location>
        <begin position="7"/>
        <end position="35"/>
    </location>
</feature>
<dbReference type="PROSITE" id="PS50103">
    <property type="entry name" value="ZF_C3H1"/>
    <property type="match status" value="2"/>
</dbReference>
<reference evidence="9" key="2">
    <citation type="journal article" date="2007" name="Science">
        <title>Draft genome sequence of the sexually transmitted pathogen Trichomonas vaginalis.</title>
        <authorList>
            <person name="Carlton J.M."/>
            <person name="Hirt R.P."/>
            <person name="Silva J.C."/>
            <person name="Delcher A.L."/>
            <person name="Schatz M."/>
            <person name="Zhao Q."/>
            <person name="Wortman J.R."/>
            <person name="Bidwell S.L."/>
            <person name="Alsmark U.C.M."/>
            <person name="Besteiro S."/>
            <person name="Sicheritz-Ponten T."/>
            <person name="Noel C.J."/>
            <person name="Dacks J.B."/>
            <person name="Foster P.G."/>
            <person name="Simillion C."/>
            <person name="Van de Peer Y."/>
            <person name="Miranda-Saavedra D."/>
            <person name="Barton G.J."/>
            <person name="Westrop G.D."/>
            <person name="Mueller S."/>
            <person name="Dessi D."/>
            <person name="Fiori P.L."/>
            <person name="Ren Q."/>
            <person name="Paulsen I."/>
            <person name="Zhang H."/>
            <person name="Bastida-Corcuera F.D."/>
            <person name="Simoes-Barbosa A."/>
            <person name="Brown M.T."/>
            <person name="Hayes R.D."/>
            <person name="Mukherjee M."/>
            <person name="Okumura C.Y."/>
            <person name="Schneider R."/>
            <person name="Smith A.J."/>
            <person name="Vanacova S."/>
            <person name="Villalvazo M."/>
            <person name="Haas B.J."/>
            <person name="Pertea M."/>
            <person name="Feldblyum T.V."/>
            <person name="Utterback T.R."/>
            <person name="Shu C.L."/>
            <person name="Osoegawa K."/>
            <person name="de Jong P.J."/>
            <person name="Hrdy I."/>
            <person name="Horvathova L."/>
            <person name="Zubacova Z."/>
            <person name="Dolezal P."/>
            <person name="Malik S.B."/>
            <person name="Logsdon J.M. Jr."/>
            <person name="Henze K."/>
            <person name="Gupta A."/>
            <person name="Wang C.C."/>
            <person name="Dunne R.L."/>
            <person name="Upcroft J.A."/>
            <person name="Upcroft P."/>
            <person name="White O."/>
            <person name="Salzberg S.L."/>
            <person name="Tang P."/>
            <person name="Chiu C.-H."/>
            <person name="Lee Y.-S."/>
            <person name="Embley T.M."/>
            <person name="Coombs G.H."/>
            <person name="Mottram J.C."/>
            <person name="Tachezy J."/>
            <person name="Fraser-Liggett C.M."/>
            <person name="Johnson P.J."/>
        </authorList>
    </citation>
    <scope>NUCLEOTIDE SEQUENCE [LARGE SCALE GENOMIC DNA]</scope>
    <source>
        <strain evidence="9">G3</strain>
    </source>
</reference>
<dbReference type="VEuPathDB" id="TrichDB:TVAGG3_0916440"/>
<dbReference type="GO" id="GO:0005681">
    <property type="term" value="C:spliceosomal complex"/>
    <property type="evidence" value="ECO:0000318"/>
    <property type="project" value="GO_Central"/>
</dbReference>
<dbReference type="Gene3D" id="4.10.1000.10">
    <property type="entry name" value="Zinc finger, CCCH-type"/>
    <property type="match status" value="1"/>
</dbReference>
<dbReference type="KEGG" id="tva:4760906"/>
<dbReference type="VEuPathDB" id="TrichDB:TVAG_171620"/>
<dbReference type="SUPFAM" id="SSF54928">
    <property type="entry name" value="RNA-binding domain, RBD"/>
    <property type="match status" value="1"/>
</dbReference>
<keyword evidence="1 6" id="KW-0479">Metal-binding</keyword>
<sequence length="241" mass="27202">MIDSKDDKEPGMCSIFEKTGCCPKGDRCNKVHFIPAMARTVIFHHIFPNPDFFIQCLPDGVITMSAQEKQRYIDAFFLDMFLMCRRFGAIEDLLLCSNTMDCLSGNFYVFYEQSDCARMALTALDGQYYAGRKVHVTLCSVPRYSTALCKSSMKGECSRGNECAFIHALEPSFALYQEVIPRINKLFPSAFRKPGDPPVVDNPNEIINGIYRNKNQMADLSKYIPPGFPNHDPAAFKGNNN</sequence>
<evidence type="ECO:0000256" key="5">
    <source>
        <dbReference type="PROSITE-ProRule" id="PRU00176"/>
    </source>
</evidence>
<proteinExistence type="predicted"/>
<dbReference type="InterPro" id="IPR000571">
    <property type="entry name" value="Znf_CCCH"/>
</dbReference>
<dbReference type="InterPro" id="IPR009145">
    <property type="entry name" value="U2AF_small"/>
</dbReference>
<dbReference type="FunFam" id="3.30.70.330:FF:001401">
    <property type="entry name" value="Uncharacterized protein"/>
    <property type="match status" value="1"/>
</dbReference>
<evidence type="ECO:0000256" key="6">
    <source>
        <dbReference type="PROSITE-ProRule" id="PRU00723"/>
    </source>
</evidence>
<accession>A2EW87</accession>
<evidence type="ECO:0000259" key="8">
    <source>
        <dbReference type="PROSITE" id="PS50103"/>
    </source>
</evidence>
<dbReference type="InterPro" id="IPR000504">
    <property type="entry name" value="RRM_dom"/>
</dbReference>
<keyword evidence="4 6" id="KW-0862">Zinc</keyword>
<evidence type="ECO:0000256" key="3">
    <source>
        <dbReference type="ARBA" id="ARBA00022771"/>
    </source>
</evidence>
<dbReference type="InterPro" id="IPR036855">
    <property type="entry name" value="Znf_CCCH_sf"/>
</dbReference>
<dbReference type="GO" id="GO:0000398">
    <property type="term" value="P:mRNA splicing, via spliceosome"/>
    <property type="evidence" value="ECO:0000318"/>
    <property type="project" value="GO_Central"/>
</dbReference>
<dbReference type="OrthoDB" id="423462at2759"/>
<dbReference type="RefSeq" id="XP_001315287.1">
    <property type="nucleotide sequence ID" value="XM_001315252.1"/>
</dbReference>
<evidence type="ECO:0000313" key="9">
    <source>
        <dbReference type="EMBL" id="EAY03064.1"/>
    </source>
</evidence>
<evidence type="ECO:0000256" key="1">
    <source>
        <dbReference type="ARBA" id="ARBA00022723"/>
    </source>
</evidence>
<feature type="zinc finger region" description="C3H1-type" evidence="6">
    <location>
        <begin position="143"/>
        <end position="170"/>
    </location>
</feature>
<organism evidence="9 10">
    <name type="scientific">Trichomonas vaginalis (strain ATCC PRA-98 / G3)</name>
    <dbReference type="NCBI Taxonomy" id="412133"/>
    <lineage>
        <taxon>Eukaryota</taxon>
        <taxon>Metamonada</taxon>
        <taxon>Parabasalia</taxon>
        <taxon>Trichomonadida</taxon>
        <taxon>Trichomonadidae</taxon>
        <taxon>Trichomonas</taxon>
    </lineage>
</organism>
<keyword evidence="3 6" id="KW-0863">Zinc-finger</keyword>
<dbReference type="InParanoid" id="A2EW87"/>
<dbReference type="SMART" id="SM00356">
    <property type="entry name" value="ZnF_C3H1"/>
    <property type="match status" value="2"/>
</dbReference>
<dbReference type="PROSITE" id="PS50102">
    <property type="entry name" value="RRM"/>
    <property type="match status" value="1"/>
</dbReference>
<reference evidence="9" key="1">
    <citation type="submission" date="2006-10" db="EMBL/GenBank/DDBJ databases">
        <authorList>
            <person name="Amadeo P."/>
            <person name="Zhao Q."/>
            <person name="Wortman J."/>
            <person name="Fraser-Liggett C."/>
            <person name="Carlton J."/>
        </authorList>
    </citation>
    <scope>NUCLEOTIDE SEQUENCE</scope>
    <source>
        <strain evidence="9">G3</strain>
    </source>
</reference>
<dbReference type="Gene3D" id="3.30.70.330">
    <property type="match status" value="1"/>
</dbReference>
<dbReference type="Pfam" id="PF00642">
    <property type="entry name" value="zf-CCCH"/>
    <property type="match status" value="1"/>
</dbReference>
<dbReference type="PANTHER" id="PTHR12620">
    <property type="entry name" value="U2 SNRNP AUXILIARY FACTOR, SMALL SUBUNIT"/>
    <property type="match status" value="1"/>
</dbReference>
<dbReference type="Proteomes" id="UP000001542">
    <property type="component" value="Unassembled WGS sequence"/>
</dbReference>
<gene>
    <name evidence="9" type="ORF">TVAG_171620</name>
</gene>
<dbReference type="InterPro" id="IPR012677">
    <property type="entry name" value="Nucleotide-bd_a/b_plait_sf"/>
</dbReference>
<dbReference type="SUPFAM" id="SSF90229">
    <property type="entry name" value="CCCH zinc finger"/>
    <property type="match status" value="2"/>
</dbReference>
<dbReference type="CDD" id="cd12287">
    <property type="entry name" value="RRM_U2AF35_like"/>
    <property type="match status" value="1"/>
</dbReference>
<dbReference type="STRING" id="5722.A2EW87"/>
<dbReference type="GO" id="GO:0030628">
    <property type="term" value="F:pre-mRNA 3'-splice site binding"/>
    <property type="evidence" value="ECO:0000318"/>
    <property type="project" value="GO_Central"/>
</dbReference>
<dbReference type="eggNOG" id="KOG2202">
    <property type="taxonomic scope" value="Eukaryota"/>
</dbReference>
<evidence type="ECO:0000259" key="7">
    <source>
        <dbReference type="PROSITE" id="PS50102"/>
    </source>
</evidence>
<keyword evidence="2" id="KW-0677">Repeat</keyword>
<name>A2EW87_TRIV3</name>
<keyword evidence="10" id="KW-1185">Reference proteome</keyword>
<protein>
    <submittedName>
        <fullName evidence="9">Uncharacterized protein</fullName>
    </submittedName>
</protein>
<dbReference type="GO" id="GO:0008270">
    <property type="term" value="F:zinc ion binding"/>
    <property type="evidence" value="ECO:0007669"/>
    <property type="project" value="UniProtKB-KW"/>
</dbReference>
<feature type="domain" description="RRM" evidence="7">
    <location>
        <begin position="50"/>
        <end position="141"/>
    </location>
</feature>
<dbReference type="GO" id="GO:0089701">
    <property type="term" value="C:U2AF complex"/>
    <property type="evidence" value="ECO:0000318"/>
    <property type="project" value="GO_Central"/>
</dbReference>
<dbReference type="PRINTS" id="PR01848">
    <property type="entry name" value="U2AUXFACTOR"/>
</dbReference>
<evidence type="ECO:0000256" key="4">
    <source>
        <dbReference type="ARBA" id="ARBA00022833"/>
    </source>
</evidence>
<feature type="domain" description="C3H1-type" evidence="8">
    <location>
        <begin position="143"/>
        <end position="170"/>
    </location>
</feature>
<evidence type="ECO:0000313" key="10">
    <source>
        <dbReference type="Proteomes" id="UP000001542"/>
    </source>
</evidence>
<evidence type="ECO:0000256" key="2">
    <source>
        <dbReference type="ARBA" id="ARBA00022737"/>
    </source>
</evidence>
<dbReference type="EMBL" id="DS113516">
    <property type="protein sequence ID" value="EAY03064.1"/>
    <property type="molecule type" value="Genomic_DNA"/>
</dbReference>
<feature type="zinc finger region" description="C3H1-type" evidence="6">
    <location>
        <begin position="7"/>
        <end position="35"/>
    </location>
</feature>
<dbReference type="FunCoup" id="A2EW87">
    <property type="interactions" value="482"/>
</dbReference>